<dbReference type="SUPFAM" id="SSF51998">
    <property type="entry name" value="PFL-like glycyl radical enzymes"/>
    <property type="match status" value="1"/>
</dbReference>
<evidence type="ECO:0000256" key="1">
    <source>
        <dbReference type="ARBA" id="ARBA00022818"/>
    </source>
</evidence>
<dbReference type="Gene3D" id="3.20.70.20">
    <property type="match status" value="1"/>
</dbReference>
<dbReference type="Proteomes" id="UP000665020">
    <property type="component" value="Chromosome"/>
</dbReference>
<sequence length="803" mass="90387">MSERTKKLRDELMNTIPAICSERAKIFTESMKESVGQPIVKRRAEAFSKVLKEMRLYVRRDELIVGNQASKPRSAPVFPEYSVEWIKDELNGNPYHFSERPSDKFECDKKTSNELMEIIDYWQGKTLFKNLKELLPEEANKAWEMGAIDETWVSAGGLGNILPDYSVILNNGLSSFIRQAEEVIASLDLKQPAQIKKYWFLKAVITTNKAVIDFAHRFANKLRQMAVDTNNKQHKKELEIMASNCLRVPEKPATSFWEALQSVCFVHLAIQIETNGHAISLGRFDQYLWPFYKKDLENGVINKDEALELVENFFIKTNEVNKLRSWPDTEYFPGYHMAENLAIGGQNAKGEDAVNELTYIILAATENLKLPKPSVSLKWFEGTSKDFMERALEVVQNHSGGQPAFYNDLGVIRMLKNMGVKNEDCYNWAPVGCIEASIPGKWDFAAKGSWLNTAKILEITLNNGKDPKTGITLLPGDGDLTTFNNIQEVMKAFKKQLRYYMNLQVITEHINDELHMLHDVNAFRSSLIQDCIKRSKSLIEGGSIYSADGGPTVGAMTAGDSLAAIETVIFNKAWLTGSQLQHALETNFTDDTTDPTGEEIRQMLLNKTPKFGNDDDKADRWTVLINDFMGSTYHHEFKNSRYGKGPIPGTYALSQSSVTGNVAFGNAVGATPDGRQAQKPLNNGVSPATGAERNGLVATINSVSKLPSIWFQKGAIFNVRLSPNILKSKVGKERVTGIIETLFNNNQYHIQFNVIGNETLKDAQEKPEDYRNLMVRVAGYSAFFTPLNKELQDDIIKRMEFSN</sequence>
<name>A0A8A7K637_9FIRM</name>
<dbReference type="GO" id="GO:0005829">
    <property type="term" value="C:cytosol"/>
    <property type="evidence" value="ECO:0007669"/>
    <property type="project" value="TreeGrafter"/>
</dbReference>
<reference evidence="6" key="1">
    <citation type="submission" date="2019-12" db="EMBL/GenBank/DDBJ databases">
        <authorList>
            <person name="zhang j."/>
            <person name="sun C.M."/>
        </authorList>
    </citation>
    <scope>NUCLEOTIDE SEQUENCE</scope>
    <source>
        <strain evidence="6">NS-1</strain>
    </source>
</reference>
<gene>
    <name evidence="6" type="ORF">GM661_00905</name>
</gene>
<dbReference type="AlphaFoldDB" id="A0A8A7K637"/>
<evidence type="ECO:0000313" key="7">
    <source>
        <dbReference type="Proteomes" id="UP000665020"/>
    </source>
</evidence>
<dbReference type="GO" id="GO:0016829">
    <property type="term" value="F:lyase activity"/>
    <property type="evidence" value="ECO:0007669"/>
    <property type="project" value="UniProtKB-KW"/>
</dbReference>
<keyword evidence="7" id="KW-1185">Reference proteome</keyword>
<dbReference type="PROSITE" id="PS51554">
    <property type="entry name" value="PFL"/>
    <property type="match status" value="1"/>
</dbReference>
<evidence type="ECO:0000256" key="3">
    <source>
        <dbReference type="PROSITE-ProRule" id="PRU00493"/>
    </source>
</evidence>
<dbReference type="InterPro" id="IPR004184">
    <property type="entry name" value="PFL_dom"/>
</dbReference>
<keyword evidence="2" id="KW-0456">Lyase</keyword>
<dbReference type="PANTHER" id="PTHR43641:SF2">
    <property type="entry name" value="DEHYDRATASE YBIW-RELATED"/>
    <property type="match status" value="1"/>
</dbReference>
<organism evidence="6 7">
    <name type="scientific">Iocasia fonsfrigidae</name>
    <dbReference type="NCBI Taxonomy" id="2682810"/>
    <lineage>
        <taxon>Bacteria</taxon>
        <taxon>Bacillati</taxon>
        <taxon>Bacillota</taxon>
        <taxon>Clostridia</taxon>
        <taxon>Halanaerobiales</taxon>
        <taxon>Halanaerobiaceae</taxon>
        <taxon>Iocasia</taxon>
    </lineage>
</organism>
<evidence type="ECO:0000313" key="6">
    <source>
        <dbReference type="EMBL" id="QTL96630.1"/>
    </source>
</evidence>
<dbReference type="Pfam" id="PF01228">
    <property type="entry name" value="Gly_radical"/>
    <property type="match status" value="1"/>
</dbReference>
<dbReference type="InterPro" id="IPR010098">
    <property type="entry name" value="PFL2/GDeHydtase_fam"/>
</dbReference>
<dbReference type="Pfam" id="PF02901">
    <property type="entry name" value="PFL-like"/>
    <property type="match status" value="1"/>
</dbReference>
<dbReference type="RefSeq" id="WP_230868345.1">
    <property type="nucleotide sequence ID" value="NZ_CP046640.1"/>
</dbReference>
<dbReference type="PANTHER" id="PTHR43641">
    <property type="entry name" value="FORMATE ACETYLTRANSFERASE 3-RELATED"/>
    <property type="match status" value="1"/>
</dbReference>
<feature type="modified residue" description="Glycine radical" evidence="3">
    <location>
        <position position="779"/>
    </location>
</feature>
<evidence type="ECO:0000256" key="2">
    <source>
        <dbReference type="ARBA" id="ARBA00023239"/>
    </source>
</evidence>
<accession>A0A8A7K637</accession>
<proteinExistence type="predicted"/>
<feature type="domain" description="Glycine radical" evidence="4">
    <location>
        <begin position="683"/>
        <end position="803"/>
    </location>
</feature>
<protein>
    <submittedName>
        <fullName evidence="6">Formate C-acetyltransferase/glycerol dehydratase family glycyl radical enzyme</fullName>
    </submittedName>
</protein>
<keyword evidence="1 3" id="KW-0556">Organic radical</keyword>
<dbReference type="NCBIfam" id="TIGR01774">
    <property type="entry name" value="PFL2-3"/>
    <property type="match status" value="1"/>
</dbReference>
<dbReference type="InterPro" id="IPR001150">
    <property type="entry name" value="Gly_radical"/>
</dbReference>
<dbReference type="EMBL" id="CP046640">
    <property type="protein sequence ID" value="QTL96630.1"/>
    <property type="molecule type" value="Genomic_DNA"/>
</dbReference>
<feature type="domain" description="PFL" evidence="5">
    <location>
        <begin position="3"/>
        <end position="676"/>
    </location>
</feature>
<dbReference type="KEGG" id="ifn:GM661_00905"/>
<evidence type="ECO:0000259" key="4">
    <source>
        <dbReference type="PROSITE" id="PS51149"/>
    </source>
</evidence>
<dbReference type="InterPro" id="IPR051215">
    <property type="entry name" value="GRE"/>
</dbReference>
<dbReference type="PROSITE" id="PS51149">
    <property type="entry name" value="GLY_RADICAL_2"/>
    <property type="match status" value="1"/>
</dbReference>
<evidence type="ECO:0000259" key="5">
    <source>
        <dbReference type="PROSITE" id="PS51554"/>
    </source>
</evidence>